<evidence type="ECO:0000259" key="5">
    <source>
        <dbReference type="PROSITE" id="PS50002"/>
    </source>
</evidence>
<evidence type="ECO:0000256" key="1">
    <source>
        <dbReference type="ARBA" id="ARBA00022443"/>
    </source>
</evidence>
<gene>
    <name evidence="6" type="primary">bzz1_1</name>
    <name evidence="6" type="ORF">LTR97_002900</name>
</gene>
<dbReference type="NCBIfam" id="TIGR00756">
    <property type="entry name" value="PPR"/>
    <property type="match status" value="1"/>
</dbReference>
<dbReference type="SMART" id="SM00326">
    <property type="entry name" value="SH3"/>
    <property type="match status" value="1"/>
</dbReference>
<evidence type="ECO:0000256" key="2">
    <source>
        <dbReference type="PROSITE-ProRule" id="PRU00192"/>
    </source>
</evidence>
<dbReference type="PANTHER" id="PTHR47938">
    <property type="entry name" value="RESPIRATORY COMPLEX I CHAPERONE (CIA84), PUTATIVE (AFU_ORTHOLOGUE AFUA_2G06020)-RELATED"/>
    <property type="match status" value="1"/>
</dbReference>
<evidence type="ECO:0000256" key="4">
    <source>
        <dbReference type="SAM" id="MobiDB-lite"/>
    </source>
</evidence>
<feature type="region of interest" description="Disordered" evidence="4">
    <location>
        <begin position="493"/>
        <end position="553"/>
    </location>
</feature>
<feature type="region of interest" description="Disordered" evidence="4">
    <location>
        <begin position="383"/>
        <end position="413"/>
    </location>
</feature>
<dbReference type="Proteomes" id="UP001310594">
    <property type="component" value="Unassembled WGS sequence"/>
</dbReference>
<organism evidence="6 7">
    <name type="scientific">Elasticomyces elasticus</name>
    <dbReference type="NCBI Taxonomy" id="574655"/>
    <lineage>
        <taxon>Eukaryota</taxon>
        <taxon>Fungi</taxon>
        <taxon>Dikarya</taxon>
        <taxon>Ascomycota</taxon>
        <taxon>Pezizomycotina</taxon>
        <taxon>Dothideomycetes</taxon>
        <taxon>Dothideomycetidae</taxon>
        <taxon>Mycosphaerellales</taxon>
        <taxon>Teratosphaeriaceae</taxon>
        <taxon>Elasticomyces</taxon>
    </lineage>
</organism>
<dbReference type="InterPro" id="IPR035459">
    <property type="entry name" value="Bzz1_SH3_1"/>
</dbReference>
<comment type="caution">
    <text evidence="6">The sequence shown here is derived from an EMBL/GenBank/DDBJ whole genome shotgun (WGS) entry which is preliminary data.</text>
</comment>
<dbReference type="EMBL" id="JAVRQU010000004">
    <property type="protein sequence ID" value="KAK5703887.1"/>
    <property type="molecule type" value="Genomic_DNA"/>
</dbReference>
<dbReference type="InterPro" id="IPR036028">
    <property type="entry name" value="SH3-like_dom_sf"/>
</dbReference>
<feature type="compositionally biased region" description="Polar residues" evidence="4">
    <location>
        <begin position="389"/>
        <end position="412"/>
    </location>
</feature>
<reference evidence="6" key="1">
    <citation type="submission" date="2023-08" db="EMBL/GenBank/DDBJ databases">
        <title>Black Yeasts Isolated from many extreme environments.</title>
        <authorList>
            <person name="Coleine C."/>
            <person name="Stajich J.E."/>
            <person name="Selbmann L."/>
        </authorList>
    </citation>
    <scope>NUCLEOTIDE SEQUENCE</scope>
    <source>
        <strain evidence="6">CCFEE 5810</strain>
    </source>
</reference>
<accession>A0AAN8A4G9</accession>
<dbReference type="PROSITE" id="PS51375">
    <property type="entry name" value="PPR"/>
    <property type="match status" value="1"/>
</dbReference>
<proteinExistence type="predicted"/>
<feature type="region of interest" description="Disordered" evidence="4">
    <location>
        <begin position="720"/>
        <end position="739"/>
    </location>
</feature>
<evidence type="ECO:0000313" key="7">
    <source>
        <dbReference type="Proteomes" id="UP001310594"/>
    </source>
</evidence>
<evidence type="ECO:0000313" key="6">
    <source>
        <dbReference type="EMBL" id="KAK5703887.1"/>
    </source>
</evidence>
<dbReference type="InterPro" id="IPR011990">
    <property type="entry name" value="TPR-like_helical_dom_sf"/>
</dbReference>
<dbReference type="PANTHER" id="PTHR47938:SF35">
    <property type="entry name" value="PENTATRICOPEPTIDE REPEAT-CONTAINING PROTEIN 4, MITOCHONDRIAL-RELATED"/>
    <property type="match status" value="1"/>
</dbReference>
<dbReference type="GO" id="GO:0003729">
    <property type="term" value="F:mRNA binding"/>
    <property type="evidence" value="ECO:0007669"/>
    <property type="project" value="TreeGrafter"/>
</dbReference>
<sequence length="1099" mass="120393">MSSLASEDHYSNMMAQWDATAALRYNPNKFYPSSTPQRKRGSSFTHIFPPSVKEKYHQLAQLRKEGAPLAAQWSIIQSMAQEEDAGHMYDHKLFSRAYISVVLNACKDVGGVSVSEAIALIPVFGIRYTDLYARCLWQLAKALLYDRAGGTSSSQSGLILDEMMGVWYLALSARLRRQNTAAEISTTARESYDWSFLPPTPALTELISQRARNTKHASNLSFTGGLALLLPELRSDQVSQEFYDYASPAFVTLDALRSASNDVREGYSAFAEVLEVMVAKLHVLEIPPALRHELAIPREESSLVRAEVEALVKRTMGAKFVPRSAGKAEVVVPASTVGTGNGGGEHKDGRQPEVGVIEQLAKARNMKVRETAASAVSDKVVAPEPVPLPTTSVQTASVTPQSETETSQPQHQQHGKMLFAYEATGDGELTIADGQYVEVLETDGGDGWVRVRIASITVDDVEGQEREGYVPASYLEILEPSDASTQTAVHEIKTSSAASGDRAGARDMQAADSQVVVAANEDASASTSQATSQETDGSRTVPGEDSIQTSTGTSSLDIAARDAAIDRFTNLRINRLGQAQQKQDLNHAEILKREILDFASHSILPDKLYDHLLLTLLTLRSPTSAIEVWTHFLAQLAKRGRQPEVKSYTVMMKGTQILRDLPGQEAFWSRMRAAGLTPDVNAWTTRIFGLIKGGRAEDGLKALGEMGGEWVDAVQAKHAREAGGPASKRKAGTKIKAEPEKLSTSQAAALYVDDVDDVPRPTAVTMNAAISALAMRADRHIPKVLAWGRAFGLEPDGTTYNTLLNVSFRHGDIEEAMAILRRMREKGIETSSDTWIVLLTQVFEGRSMDGLSAQEQRERVMGLIEAGAEGGGSGIDAKGYALAIDRLLKGYGNVEAAQAVLGHMVDVAGLQPTPHLYTIFMTYYFSREGGPDLAAVAALWEQIQREHGGRGAKLDGVFYDRMLEGYATYHHILNSTQEVQALLARMRDEGRRPSWVALERVARALADRGEWGVLLGIVDEARAWVREEDGGRKVEMLTGDRTYGQESFWQFVVDTGLLREEGISSVAQLRRARTDVSPMERRMGISRENSTVQRRRRKT</sequence>
<feature type="domain" description="SH3" evidence="5">
    <location>
        <begin position="410"/>
        <end position="480"/>
    </location>
</feature>
<dbReference type="Gene3D" id="2.30.30.40">
    <property type="entry name" value="SH3 Domains"/>
    <property type="match status" value="1"/>
</dbReference>
<dbReference type="SUPFAM" id="SSF50044">
    <property type="entry name" value="SH3-domain"/>
    <property type="match status" value="1"/>
</dbReference>
<dbReference type="Pfam" id="PF13812">
    <property type="entry name" value="PPR_3"/>
    <property type="match status" value="1"/>
</dbReference>
<keyword evidence="1 2" id="KW-0728">SH3 domain</keyword>
<feature type="repeat" description="PPR" evidence="3">
    <location>
        <begin position="796"/>
        <end position="830"/>
    </location>
</feature>
<dbReference type="InterPro" id="IPR002885">
    <property type="entry name" value="PPR_rpt"/>
</dbReference>
<dbReference type="InterPro" id="IPR001452">
    <property type="entry name" value="SH3_domain"/>
</dbReference>
<dbReference type="CDD" id="cd11912">
    <property type="entry name" value="SH3_Bzz1_1"/>
    <property type="match status" value="1"/>
</dbReference>
<dbReference type="AlphaFoldDB" id="A0AAN8A4G9"/>
<dbReference type="Gene3D" id="1.25.40.10">
    <property type="entry name" value="Tetratricopeptide repeat domain"/>
    <property type="match status" value="3"/>
</dbReference>
<protein>
    <submittedName>
        <fullName evidence="6">Protein BZZ1</fullName>
    </submittedName>
</protein>
<name>A0AAN8A4G9_9PEZI</name>
<dbReference type="PROSITE" id="PS50002">
    <property type="entry name" value="SH3"/>
    <property type="match status" value="1"/>
</dbReference>
<feature type="compositionally biased region" description="Low complexity" evidence="4">
    <location>
        <begin position="521"/>
        <end position="535"/>
    </location>
</feature>
<evidence type="ECO:0000256" key="3">
    <source>
        <dbReference type="PROSITE-ProRule" id="PRU00708"/>
    </source>
</evidence>